<feature type="domain" description="Septin-type G" evidence="3">
    <location>
        <begin position="340"/>
        <end position="704"/>
    </location>
</feature>
<feature type="region of interest" description="Disordered" evidence="2">
    <location>
        <begin position="764"/>
        <end position="828"/>
    </location>
</feature>
<protein>
    <recommendedName>
        <fullName evidence="3">Septin-type G domain-containing protein</fullName>
    </recommendedName>
</protein>
<feature type="region of interest" description="Disordered" evidence="2">
    <location>
        <begin position="279"/>
        <end position="337"/>
    </location>
</feature>
<dbReference type="PROSITE" id="PS51719">
    <property type="entry name" value="G_SEPTIN"/>
    <property type="match status" value="1"/>
</dbReference>
<dbReference type="OrthoDB" id="5337438at2759"/>
<feature type="compositionally biased region" description="Pro residues" evidence="2">
    <location>
        <begin position="219"/>
        <end position="233"/>
    </location>
</feature>
<feature type="compositionally biased region" description="Low complexity" evidence="2">
    <location>
        <begin position="133"/>
        <end position="144"/>
    </location>
</feature>
<dbReference type="Pfam" id="PF00735">
    <property type="entry name" value="Septin"/>
    <property type="match status" value="2"/>
</dbReference>
<dbReference type="FunFam" id="3.40.50.300:FF:001827">
    <property type="entry name" value="Septin"/>
    <property type="match status" value="1"/>
</dbReference>
<keyword evidence="1" id="KW-0547">Nucleotide-binding</keyword>
<evidence type="ECO:0000256" key="1">
    <source>
        <dbReference type="RuleBase" id="RU004560"/>
    </source>
</evidence>
<dbReference type="PANTHER" id="PTHR18884">
    <property type="entry name" value="SEPTIN"/>
    <property type="match status" value="1"/>
</dbReference>
<dbReference type="InParanoid" id="A0A1Z5TSF3"/>
<dbReference type="Gene3D" id="3.40.50.300">
    <property type="entry name" value="P-loop containing nucleotide triphosphate hydrolases"/>
    <property type="match status" value="1"/>
</dbReference>
<dbReference type="VEuPathDB" id="FungiDB:BTJ68_01025"/>
<feature type="compositionally biased region" description="Basic residues" evidence="2">
    <location>
        <begin position="69"/>
        <end position="78"/>
    </location>
</feature>
<organism evidence="4 5">
    <name type="scientific">Hortaea werneckii EXF-2000</name>
    <dbReference type="NCBI Taxonomy" id="1157616"/>
    <lineage>
        <taxon>Eukaryota</taxon>
        <taxon>Fungi</taxon>
        <taxon>Dikarya</taxon>
        <taxon>Ascomycota</taxon>
        <taxon>Pezizomycotina</taxon>
        <taxon>Dothideomycetes</taxon>
        <taxon>Dothideomycetidae</taxon>
        <taxon>Mycosphaerellales</taxon>
        <taxon>Teratosphaeriaceae</taxon>
        <taxon>Hortaea</taxon>
    </lineage>
</organism>
<feature type="region of interest" description="Disordered" evidence="2">
    <location>
        <begin position="722"/>
        <end position="741"/>
    </location>
</feature>
<evidence type="ECO:0000259" key="3">
    <source>
        <dbReference type="PROSITE" id="PS51719"/>
    </source>
</evidence>
<comment type="caution">
    <text evidence="4">The sequence shown here is derived from an EMBL/GenBank/DDBJ whole genome shotgun (WGS) entry which is preliminary data.</text>
</comment>
<dbReference type="Proteomes" id="UP000194280">
    <property type="component" value="Unassembled WGS sequence"/>
</dbReference>
<feature type="compositionally biased region" description="Polar residues" evidence="2">
    <location>
        <begin position="765"/>
        <end position="789"/>
    </location>
</feature>
<name>A0A1Z5TSF3_HORWE</name>
<feature type="compositionally biased region" description="Low complexity" evidence="2">
    <location>
        <begin position="240"/>
        <end position="262"/>
    </location>
</feature>
<feature type="compositionally biased region" description="Low complexity" evidence="2">
    <location>
        <begin position="283"/>
        <end position="295"/>
    </location>
</feature>
<reference evidence="4 5" key="1">
    <citation type="submission" date="2017-01" db="EMBL/GenBank/DDBJ databases">
        <title>The recent genome duplication of the halophilic yeast Hortaea werneckii: insights from long-read sequencing.</title>
        <authorList>
            <person name="Sinha S."/>
            <person name="Flibotte S."/>
            <person name="Neira M."/>
            <person name="Lenassi M."/>
            <person name="Gostincar C."/>
            <person name="Stajich J.E."/>
            <person name="Nislow C.E."/>
        </authorList>
    </citation>
    <scope>NUCLEOTIDE SEQUENCE [LARGE SCALE GENOMIC DNA]</scope>
    <source>
        <strain evidence="4 5">EXF-2000</strain>
    </source>
</reference>
<keyword evidence="5" id="KW-1185">Reference proteome</keyword>
<dbReference type="SUPFAM" id="SSF52540">
    <property type="entry name" value="P-loop containing nucleoside triphosphate hydrolases"/>
    <property type="match status" value="1"/>
</dbReference>
<feature type="region of interest" description="Disordered" evidence="2">
    <location>
        <begin position="548"/>
        <end position="609"/>
    </location>
</feature>
<gene>
    <name evidence="4" type="ORF">BTJ68_01025</name>
</gene>
<dbReference type="InterPro" id="IPR027417">
    <property type="entry name" value="P-loop_NTPase"/>
</dbReference>
<dbReference type="InterPro" id="IPR030379">
    <property type="entry name" value="G_SEPTIN_dom"/>
</dbReference>
<dbReference type="AlphaFoldDB" id="A0A1Z5TSF3"/>
<feature type="compositionally biased region" description="Polar residues" evidence="2">
    <location>
        <begin position="318"/>
        <end position="331"/>
    </location>
</feature>
<dbReference type="STRING" id="1157616.A0A1Z5TSF3"/>
<feature type="compositionally biased region" description="Pro residues" evidence="2">
    <location>
        <begin position="106"/>
        <end position="117"/>
    </location>
</feature>
<feature type="compositionally biased region" description="Low complexity" evidence="2">
    <location>
        <begin position="790"/>
        <end position="815"/>
    </location>
</feature>
<keyword evidence="1" id="KW-0342">GTP-binding</keyword>
<feature type="region of interest" description="Disordered" evidence="2">
    <location>
        <begin position="1"/>
        <end position="263"/>
    </location>
</feature>
<accession>A0A1Z5TSF3</accession>
<evidence type="ECO:0000256" key="2">
    <source>
        <dbReference type="SAM" id="MobiDB-lite"/>
    </source>
</evidence>
<comment type="similarity">
    <text evidence="1">Belongs to the TRAFAC class TrmE-Era-EngA-EngB-Septin-like GTPase superfamily. Septin GTPase family.</text>
</comment>
<dbReference type="EMBL" id="MUNK01000006">
    <property type="protein sequence ID" value="OTA38962.1"/>
    <property type="molecule type" value="Genomic_DNA"/>
</dbReference>
<dbReference type="GO" id="GO:0005525">
    <property type="term" value="F:GTP binding"/>
    <property type="evidence" value="ECO:0007669"/>
    <property type="project" value="UniProtKB-KW"/>
</dbReference>
<evidence type="ECO:0000313" key="4">
    <source>
        <dbReference type="EMBL" id="OTA38962.1"/>
    </source>
</evidence>
<feature type="compositionally biased region" description="Acidic residues" evidence="2">
    <location>
        <begin position="548"/>
        <end position="568"/>
    </location>
</feature>
<sequence>MAAAGITQADRLPPPEDFDYSKSHRPVPVPVPTPAANNHLQHQHPSPPGVDHSLPGRPSTSGGSEGRRRGSFSRHFRIGSREDGAPPLPELPKTRIAQATNHAAVGPPPDRPLPQPHAQPQHKQWPSIDNPPQEHSQQDQQQHSRTFSFASGMLRKSSRMRKEEQERQAREAAATKAVPRQPPHLPSFHHLPTLASFGGEDARPDSVAIFNHSHYAQGPEPPSQPAAARPPPANFSRPGNNNNATTATANMPSSSTFHNSSSPAYAYRPGNAFAQQAAIGQATSSPSNPSGSTNGEYVIDPTQPAPTGPETMAHRSRNSYTSPSAPVNVSSPRRIRRRKDPTPFNILVVGAKNSGKTSFLSFLRHSLAPNSNEQQYNFALEGDSHVHHAKSSFTSHYLETELDGERMGLTLWDSAGLEKHIIDLQTREMVAFVESKFEETFVEEQKVMRSPGARDTHIHCVFLVLDPVRLNSTVAMADPNYSGKALLPSVGGLDDELDLPVLRALWGKTTVIPIIGKADTLTVGHMGFLKRAVWESVKEANLDPLEALDLEGDDDDDDEFEDDSDDDASEPRANGLSKHHDTDDTGSESSSNEESAPLPKSARNNHNRQSSIAATVTSAAGSELPYLPMSILSPDLYDLPPYVKPSKTTRIGRRFPWGFADPYNPEHCDFERLRDTIFADLRSDLRDLSRTRWYENWRTSRLKNIPGSRQRVRGGVTPIAAVPREGMTSPTSTRRDVSSGSMMGGVHAAGGNAAAAAGAQAVPRSVSNGTTPSQQIGMAISSSPPTARKTSTVGSTGVSSADWSANGAGNIASGAPHGGTYRSVESYQ</sequence>
<proteinExistence type="inferred from homology"/>
<feature type="compositionally biased region" description="Polar residues" evidence="2">
    <location>
        <begin position="35"/>
        <end position="44"/>
    </location>
</feature>
<evidence type="ECO:0000313" key="5">
    <source>
        <dbReference type="Proteomes" id="UP000194280"/>
    </source>
</evidence>
<feature type="compositionally biased region" description="Basic and acidic residues" evidence="2">
    <location>
        <begin position="160"/>
        <end position="170"/>
    </location>
</feature>